<dbReference type="PROSITE" id="PS50024">
    <property type="entry name" value="SEA"/>
    <property type="match status" value="1"/>
</dbReference>
<keyword evidence="2" id="KW-0472">Membrane</keyword>
<evidence type="ECO:0000259" key="3">
    <source>
        <dbReference type="PROSITE" id="PS50024"/>
    </source>
</evidence>
<dbReference type="Proteomes" id="UP000695023">
    <property type="component" value="Unplaced"/>
</dbReference>
<keyword evidence="2 5" id="KW-0812">Transmembrane</keyword>
<gene>
    <name evidence="5" type="primary">c15h3orf52</name>
</gene>
<evidence type="ECO:0000256" key="2">
    <source>
        <dbReference type="SAM" id="Phobius"/>
    </source>
</evidence>
<feature type="compositionally biased region" description="Polar residues" evidence="1">
    <location>
        <begin position="33"/>
        <end position="63"/>
    </location>
</feature>
<sequence>MVDIQMDMLKSQDELDGAPVSRAHGGTCVTYGDANTNSSPTEAESLLQPRNGTNGVQTSSCDVESQKSGKDCTKRGIKKELNEKVFWEIRLWMVIIFILIVIIAVIFTSLAICAAIHQDEDDIFDPSSFTVIQNFRGSFQMPNQVFTDELATNSSNKSQTLATELGTKLSDLFKTSSALGRYFINAEIHAFRNGLVIADYKLTFHMPEEEKDQLRNFTLSREMVYNVFRQFLYDQESESDPMFIDPASLKMVLGN</sequence>
<evidence type="ECO:0000256" key="1">
    <source>
        <dbReference type="SAM" id="MobiDB-lite"/>
    </source>
</evidence>
<feature type="region of interest" description="Disordered" evidence="1">
    <location>
        <begin position="33"/>
        <end position="69"/>
    </location>
</feature>
<feature type="domain" description="SEA" evidence="3">
    <location>
        <begin position="131"/>
        <end position="255"/>
    </location>
</feature>
<accession>A0A9Y3RFU4</accession>
<dbReference type="AlphaFoldDB" id="A0A9Y3RFU4"/>
<dbReference type="InterPro" id="IPR000082">
    <property type="entry name" value="SEA_dom"/>
</dbReference>
<evidence type="ECO:0000313" key="4">
    <source>
        <dbReference type="Proteomes" id="UP000695023"/>
    </source>
</evidence>
<dbReference type="InterPro" id="IPR033223">
    <property type="entry name" value="TTMP"/>
</dbReference>
<protein>
    <submittedName>
        <fullName evidence="5">TPA-induced transmembrane protein</fullName>
    </submittedName>
</protein>
<feature type="transmembrane region" description="Helical" evidence="2">
    <location>
        <begin position="91"/>
        <end position="117"/>
    </location>
</feature>
<dbReference type="PANTHER" id="PTHR14636">
    <property type="entry name" value="TPA-INDUCED TRANSMEMBRANE PROTEIN"/>
    <property type="match status" value="1"/>
</dbReference>
<evidence type="ECO:0000313" key="5">
    <source>
        <dbReference type="RefSeq" id="XP_005736019.1"/>
    </source>
</evidence>
<dbReference type="Pfam" id="PF01390">
    <property type="entry name" value="SEA"/>
    <property type="match status" value="1"/>
</dbReference>
<dbReference type="CTD" id="110437884"/>
<dbReference type="Gene3D" id="3.30.70.960">
    <property type="entry name" value="SEA domain"/>
    <property type="match status" value="1"/>
</dbReference>
<keyword evidence="4" id="KW-1185">Reference proteome</keyword>
<reference evidence="5" key="1">
    <citation type="submission" date="2025-08" db="UniProtKB">
        <authorList>
            <consortium name="RefSeq"/>
        </authorList>
    </citation>
    <scope>IDENTIFICATION</scope>
</reference>
<dbReference type="RefSeq" id="XP_005736019.1">
    <property type="nucleotide sequence ID" value="XM_005735962.1"/>
</dbReference>
<dbReference type="PANTHER" id="PTHR14636:SF1">
    <property type="entry name" value="TPA-INDUCED TRANSMEMBRANE PROTEIN"/>
    <property type="match status" value="1"/>
</dbReference>
<name>A0A9Y3RFU4_9CICH</name>
<keyword evidence="2" id="KW-1133">Transmembrane helix</keyword>
<dbReference type="SUPFAM" id="SSF82671">
    <property type="entry name" value="SEA domain"/>
    <property type="match status" value="1"/>
</dbReference>
<organism evidence="4 5">
    <name type="scientific">Pundamilia nyererei</name>
    <dbReference type="NCBI Taxonomy" id="303518"/>
    <lineage>
        <taxon>Eukaryota</taxon>
        <taxon>Metazoa</taxon>
        <taxon>Chordata</taxon>
        <taxon>Craniata</taxon>
        <taxon>Vertebrata</taxon>
        <taxon>Euteleostomi</taxon>
        <taxon>Actinopterygii</taxon>
        <taxon>Neopterygii</taxon>
        <taxon>Teleostei</taxon>
        <taxon>Neoteleostei</taxon>
        <taxon>Acanthomorphata</taxon>
        <taxon>Ovalentaria</taxon>
        <taxon>Cichlomorphae</taxon>
        <taxon>Cichliformes</taxon>
        <taxon>Cichlidae</taxon>
        <taxon>African cichlids</taxon>
        <taxon>Pseudocrenilabrinae</taxon>
        <taxon>Haplochromini</taxon>
        <taxon>Pundamilia</taxon>
    </lineage>
</organism>
<dbReference type="InterPro" id="IPR036364">
    <property type="entry name" value="SEA_dom_sf"/>
</dbReference>
<proteinExistence type="predicted"/>